<gene>
    <name evidence="3" type="ORF">ACFPJ4_15050</name>
</gene>
<keyword evidence="4" id="KW-1185">Reference proteome</keyword>
<proteinExistence type="predicted"/>
<reference evidence="4" key="1">
    <citation type="journal article" date="2019" name="Int. J. Syst. Evol. Microbiol.">
        <title>The Global Catalogue of Microorganisms (GCM) 10K type strain sequencing project: providing services to taxonomists for standard genome sequencing and annotation.</title>
        <authorList>
            <consortium name="The Broad Institute Genomics Platform"/>
            <consortium name="The Broad Institute Genome Sequencing Center for Infectious Disease"/>
            <person name="Wu L."/>
            <person name="Ma J."/>
        </authorList>
    </citation>
    <scope>NUCLEOTIDE SEQUENCE [LARGE SCALE GENOMIC DNA]</scope>
    <source>
        <strain evidence="4">CGMCC 4.6997</strain>
    </source>
</reference>
<feature type="region of interest" description="Disordered" evidence="1">
    <location>
        <begin position="1"/>
        <end position="27"/>
    </location>
</feature>
<keyword evidence="2" id="KW-0812">Transmembrane</keyword>
<organism evidence="3 4">
    <name type="scientific">Lysinimonas soli</name>
    <dbReference type="NCBI Taxonomy" id="1074233"/>
    <lineage>
        <taxon>Bacteria</taxon>
        <taxon>Bacillati</taxon>
        <taxon>Actinomycetota</taxon>
        <taxon>Actinomycetes</taxon>
        <taxon>Micrococcales</taxon>
        <taxon>Microbacteriaceae</taxon>
        <taxon>Lysinimonas</taxon>
    </lineage>
</organism>
<sequence length="122" mass="12426">MSTPDPAVPHPASARGATSTTPVKKKHSPLPSLVAILLALVGGGVTGWSFIAGITDALDTKTAPTSIYIALFFVGVGLLIVAIAFALTGIIRRAQLTLSVTALVLSVLPSLVVLVIAALLFL</sequence>
<dbReference type="Proteomes" id="UP001596039">
    <property type="component" value="Unassembled WGS sequence"/>
</dbReference>
<keyword evidence="2" id="KW-0472">Membrane</keyword>
<dbReference type="EMBL" id="JBHSMG010000006">
    <property type="protein sequence ID" value="MFC5503564.1"/>
    <property type="molecule type" value="Genomic_DNA"/>
</dbReference>
<feature type="transmembrane region" description="Helical" evidence="2">
    <location>
        <begin position="98"/>
        <end position="121"/>
    </location>
</feature>
<protein>
    <recommendedName>
        <fullName evidence="5">Major facilitator superfamily (MFS) profile domain-containing protein</fullName>
    </recommendedName>
</protein>
<evidence type="ECO:0000256" key="1">
    <source>
        <dbReference type="SAM" id="MobiDB-lite"/>
    </source>
</evidence>
<accession>A0ABW0NT34</accession>
<feature type="transmembrane region" description="Helical" evidence="2">
    <location>
        <begin position="33"/>
        <end position="55"/>
    </location>
</feature>
<evidence type="ECO:0000256" key="2">
    <source>
        <dbReference type="SAM" id="Phobius"/>
    </source>
</evidence>
<keyword evidence="2" id="KW-1133">Transmembrane helix</keyword>
<name>A0ABW0NT34_9MICO</name>
<evidence type="ECO:0000313" key="3">
    <source>
        <dbReference type="EMBL" id="MFC5503564.1"/>
    </source>
</evidence>
<comment type="caution">
    <text evidence="3">The sequence shown here is derived from an EMBL/GenBank/DDBJ whole genome shotgun (WGS) entry which is preliminary data.</text>
</comment>
<dbReference type="RefSeq" id="WP_386741295.1">
    <property type="nucleotide sequence ID" value="NZ_JBHSMG010000006.1"/>
</dbReference>
<evidence type="ECO:0000313" key="4">
    <source>
        <dbReference type="Proteomes" id="UP001596039"/>
    </source>
</evidence>
<evidence type="ECO:0008006" key="5">
    <source>
        <dbReference type="Google" id="ProtNLM"/>
    </source>
</evidence>
<feature type="transmembrane region" description="Helical" evidence="2">
    <location>
        <begin position="67"/>
        <end position="91"/>
    </location>
</feature>